<dbReference type="HAMAP" id="MF_01400">
    <property type="entry name" value="MsrB"/>
    <property type="match status" value="1"/>
</dbReference>
<keyword evidence="4 6" id="KW-0560">Oxidoreductase</keyword>
<comment type="caution">
    <text evidence="9">The sequence shown here is derived from an EMBL/GenBank/DDBJ whole genome shotgun (WGS) entry which is preliminary data.</text>
</comment>
<dbReference type="GO" id="GO:0030091">
    <property type="term" value="P:protein repair"/>
    <property type="evidence" value="ECO:0007669"/>
    <property type="project" value="InterPro"/>
</dbReference>
<feature type="domain" description="MsrB" evidence="8">
    <location>
        <begin position="60"/>
        <end position="182"/>
    </location>
</feature>
<organism evidence="9 10">
    <name type="scientific">Pelagicoccus enzymogenes</name>
    <dbReference type="NCBI Taxonomy" id="2773457"/>
    <lineage>
        <taxon>Bacteria</taxon>
        <taxon>Pseudomonadati</taxon>
        <taxon>Verrucomicrobiota</taxon>
        <taxon>Opitutia</taxon>
        <taxon>Puniceicoccales</taxon>
        <taxon>Pelagicoccaceae</taxon>
        <taxon>Pelagicoccus</taxon>
    </lineage>
</organism>
<evidence type="ECO:0000256" key="1">
    <source>
        <dbReference type="ARBA" id="ARBA00007174"/>
    </source>
</evidence>
<feature type="active site" description="Nucleophile" evidence="6">
    <location>
        <position position="171"/>
    </location>
</feature>
<keyword evidence="2 6" id="KW-0479">Metal-binding</keyword>
<feature type="binding site" evidence="6">
    <location>
        <position position="102"/>
    </location>
    <ligand>
        <name>Zn(2+)</name>
        <dbReference type="ChEBI" id="CHEBI:29105"/>
    </ligand>
</feature>
<evidence type="ECO:0000313" key="10">
    <source>
        <dbReference type="Proteomes" id="UP000622317"/>
    </source>
</evidence>
<comment type="catalytic activity">
    <reaction evidence="5 6">
        <text>L-methionyl-[protein] + [thioredoxin]-disulfide + H2O = L-methionyl-(R)-S-oxide-[protein] + [thioredoxin]-dithiol</text>
        <dbReference type="Rhea" id="RHEA:24164"/>
        <dbReference type="Rhea" id="RHEA-COMP:10698"/>
        <dbReference type="Rhea" id="RHEA-COMP:10700"/>
        <dbReference type="Rhea" id="RHEA-COMP:12313"/>
        <dbReference type="Rhea" id="RHEA-COMP:12314"/>
        <dbReference type="ChEBI" id="CHEBI:15377"/>
        <dbReference type="ChEBI" id="CHEBI:16044"/>
        <dbReference type="ChEBI" id="CHEBI:29950"/>
        <dbReference type="ChEBI" id="CHEBI:45764"/>
        <dbReference type="ChEBI" id="CHEBI:50058"/>
        <dbReference type="EC" id="1.8.4.12"/>
    </reaction>
</comment>
<dbReference type="AlphaFoldDB" id="A0A927FB13"/>
<dbReference type="RefSeq" id="WP_191617269.1">
    <property type="nucleotide sequence ID" value="NZ_JACYFG010000034.1"/>
</dbReference>
<evidence type="ECO:0000256" key="3">
    <source>
        <dbReference type="ARBA" id="ARBA00022833"/>
    </source>
</evidence>
<feature type="signal peptide" evidence="7">
    <location>
        <begin position="1"/>
        <end position="21"/>
    </location>
</feature>
<evidence type="ECO:0000256" key="2">
    <source>
        <dbReference type="ARBA" id="ARBA00022723"/>
    </source>
</evidence>
<dbReference type="GO" id="GO:0005737">
    <property type="term" value="C:cytoplasm"/>
    <property type="evidence" value="ECO:0007669"/>
    <property type="project" value="TreeGrafter"/>
</dbReference>
<keyword evidence="10" id="KW-1185">Reference proteome</keyword>
<comment type="cofactor">
    <cofactor evidence="6">
        <name>Zn(2+)</name>
        <dbReference type="ChEBI" id="CHEBI:29105"/>
    </cofactor>
    <text evidence="6">Binds 1 zinc ion per subunit. The zinc ion is important for the structural integrity of the protein.</text>
</comment>
<comment type="similarity">
    <text evidence="1 6">Belongs to the MsrB Met sulfoxide reductase family.</text>
</comment>
<reference evidence="9" key="1">
    <citation type="submission" date="2020-09" db="EMBL/GenBank/DDBJ databases">
        <title>Pelagicoccus enzymogenes sp. nov. with an EPS production, isolated from marine sediment.</title>
        <authorList>
            <person name="Feng X."/>
        </authorList>
    </citation>
    <scope>NUCLEOTIDE SEQUENCE</scope>
    <source>
        <strain evidence="9">NFK12</strain>
    </source>
</reference>
<dbReference type="SUPFAM" id="SSF51316">
    <property type="entry name" value="Mss4-like"/>
    <property type="match status" value="1"/>
</dbReference>
<evidence type="ECO:0000313" key="9">
    <source>
        <dbReference type="EMBL" id="MBD5780153.1"/>
    </source>
</evidence>
<protein>
    <recommendedName>
        <fullName evidence="6">Peptide methionine sulfoxide reductase MsrB</fullName>
        <ecNumber evidence="6">1.8.4.12</ecNumber>
    </recommendedName>
    <alternativeName>
        <fullName evidence="6">Peptide-methionine (R)-S-oxide reductase</fullName>
    </alternativeName>
</protein>
<evidence type="ECO:0000256" key="6">
    <source>
        <dbReference type="HAMAP-Rule" id="MF_01400"/>
    </source>
</evidence>
<gene>
    <name evidence="6 9" type="primary">msrB</name>
    <name evidence="9" type="ORF">IEN85_11680</name>
</gene>
<dbReference type="Proteomes" id="UP000622317">
    <property type="component" value="Unassembled WGS sequence"/>
</dbReference>
<evidence type="ECO:0000256" key="7">
    <source>
        <dbReference type="SAM" id="SignalP"/>
    </source>
</evidence>
<feature type="chain" id="PRO_5037068051" description="Peptide methionine sulfoxide reductase MsrB" evidence="7">
    <location>
        <begin position="22"/>
        <end position="198"/>
    </location>
</feature>
<dbReference type="PANTHER" id="PTHR10173:SF52">
    <property type="entry name" value="METHIONINE-R-SULFOXIDE REDUCTASE B1"/>
    <property type="match status" value="1"/>
</dbReference>
<evidence type="ECO:0000259" key="8">
    <source>
        <dbReference type="PROSITE" id="PS51790"/>
    </source>
</evidence>
<dbReference type="FunFam" id="2.170.150.20:FF:000001">
    <property type="entry name" value="Peptide methionine sulfoxide reductase MsrB"/>
    <property type="match status" value="1"/>
</dbReference>
<name>A0A927FB13_9BACT</name>
<accession>A0A927FB13</accession>
<dbReference type="EC" id="1.8.4.12" evidence="6"/>
<evidence type="ECO:0000256" key="4">
    <source>
        <dbReference type="ARBA" id="ARBA00023002"/>
    </source>
</evidence>
<dbReference type="Pfam" id="PF01641">
    <property type="entry name" value="SelR"/>
    <property type="match status" value="1"/>
</dbReference>
<feature type="binding site" evidence="6">
    <location>
        <position position="99"/>
    </location>
    <ligand>
        <name>Zn(2+)</name>
        <dbReference type="ChEBI" id="CHEBI:29105"/>
    </ligand>
</feature>
<dbReference type="Gene3D" id="2.170.150.20">
    <property type="entry name" value="Peptide methionine sulfoxide reductase"/>
    <property type="match status" value="1"/>
</dbReference>
<feature type="binding site" evidence="6">
    <location>
        <position position="151"/>
    </location>
    <ligand>
        <name>Zn(2+)</name>
        <dbReference type="ChEBI" id="CHEBI:29105"/>
    </ligand>
</feature>
<keyword evidence="7" id="KW-0732">Signal</keyword>
<dbReference type="PANTHER" id="PTHR10173">
    <property type="entry name" value="METHIONINE SULFOXIDE REDUCTASE"/>
    <property type="match status" value="1"/>
</dbReference>
<dbReference type="InterPro" id="IPR011057">
    <property type="entry name" value="Mss4-like_sf"/>
</dbReference>
<keyword evidence="3 6" id="KW-0862">Zinc</keyword>
<proteinExistence type="inferred from homology"/>
<dbReference type="GO" id="GO:0006979">
    <property type="term" value="P:response to oxidative stress"/>
    <property type="evidence" value="ECO:0007669"/>
    <property type="project" value="InterPro"/>
</dbReference>
<dbReference type="GO" id="GO:0033743">
    <property type="term" value="F:peptide-methionine (R)-S-oxide reductase activity"/>
    <property type="evidence" value="ECO:0007669"/>
    <property type="project" value="UniProtKB-UniRule"/>
</dbReference>
<dbReference type="InterPro" id="IPR028427">
    <property type="entry name" value="Met_Sox_Rdtase_MsrB"/>
</dbReference>
<dbReference type="InterPro" id="IPR002579">
    <property type="entry name" value="Met_Sox_Rdtase_MsrB_dom"/>
</dbReference>
<feature type="binding site" evidence="6">
    <location>
        <position position="148"/>
    </location>
    <ligand>
        <name>Zn(2+)</name>
        <dbReference type="ChEBI" id="CHEBI:29105"/>
    </ligand>
</feature>
<dbReference type="EMBL" id="JACYFG010000034">
    <property type="protein sequence ID" value="MBD5780153.1"/>
    <property type="molecule type" value="Genomic_DNA"/>
</dbReference>
<sequence>MKHQLATLAALALATTTFLMASKDDKTNAPSTQQTPEELAACAVPSEAQTTALEAFKKTDSEWKKLLDHNQYRVLREQGTEPPFRNQYWNNKDKGVYLCAGCQVPLFASAQKFDSGTGWPSFWDSIEVKNVGETVDTSHGMTRTEVHCNRCGGHLGHVFPDGPRPTRLRYCINSASLEFVAKADLEDRQLAAYAKHAK</sequence>
<dbReference type="PROSITE" id="PS51790">
    <property type="entry name" value="MSRB"/>
    <property type="match status" value="1"/>
</dbReference>
<evidence type="ECO:0000256" key="5">
    <source>
        <dbReference type="ARBA" id="ARBA00048488"/>
    </source>
</evidence>
<dbReference type="GO" id="GO:0008270">
    <property type="term" value="F:zinc ion binding"/>
    <property type="evidence" value="ECO:0007669"/>
    <property type="project" value="UniProtKB-UniRule"/>
</dbReference>
<dbReference type="NCBIfam" id="TIGR00357">
    <property type="entry name" value="peptide-methionine (R)-S-oxide reductase MsrB"/>
    <property type="match status" value="1"/>
</dbReference>